<evidence type="ECO:0000313" key="1">
    <source>
        <dbReference type="EMBL" id="KZV24536.1"/>
    </source>
</evidence>
<protein>
    <submittedName>
        <fullName evidence="1">Uncharacterized protein</fullName>
    </submittedName>
</protein>
<organism evidence="1 2">
    <name type="scientific">Dorcoceras hygrometricum</name>
    <dbReference type="NCBI Taxonomy" id="472368"/>
    <lineage>
        <taxon>Eukaryota</taxon>
        <taxon>Viridiplantae</taxon>
        <taxon>Streptophyta</taxon>
        <taxon>Embryophyta</taxon>
        <taxon>Tracheophyta</taxon>
        <taxon>Spermatophyta</taxon>
        <taxon>Magnoliopsida</taxon>
        <taxon>eudicotyledons</taxon>
        <taxon>Gunneridae</taxon>
        <taxon>Pentapetalae</taxon>
        <taxon>asterids</taxon>
        <taxon>lamiids</taxon>
        <taxon>Lamiales</taxon>
        <taxon>Gesneriaceae</taxon>
        <taxon>Didymocarpoideae</taxon>
        <taxon>Trichosporeae</taxon>
        <taxon>Loxocarpinae</taxon>
        <taxon>Dorcoceras</taxon>
    </lineage>
</organism>
<reference evidence="1 2" key="1">
    <citation type="journal article" date="2015" name="Proc. Natl. Acad. Sci. U.S.A.">
        <title>The resurrection genome of Boea hygrometrica: A blueprint for survival of dehydration.</title>
        <authorList>
            <person name="Xiao L."/>
            <person name="Yang G."/>
            <person name="Zhang L."/>
            <person name="Yang X."/>
            <person name="Zhao S."/>
            <person name="Ji Z."/>
            <person name="Zhou Q."/>
            <person name="Hu M."/>
            <person name="Wang Y."/>
            <person name="Chen M."/>
            <person name="Xu Y."/>
            <person name="Jin H."/>
            <person name="Xiao X."/>
            <person name="Hu G."/>
            <person name="Bao F."/>
            <person name="Hu Y."/>
            <person name="Wan P."/>
            <person name="Li L."/>
            <person name="Deng X."/>
            <person name="Kuang T."/>
            <person name="Xiang C."/>
            <person name="Zhu J.K."/>
            <person name="Oliver M.J."/>
            <person name="He Y."/>
        </authorList>
    </citation>
    <scope>NUCLEOTIDE SEQUENCE [LARGE SCALE GENOMIC DNA]</scope>
    <source>
        <strain evidence="2">cv. XS01</strain>
    </source>
</reference>
<dbReference type="EMBL" id="KV012621">
    <property type="protein sequence ID" value="KZV24536.1"/>
    <property type="molecule type" value="Genomic_DNA"/>
</dbReference>
<sequence length="166" mass="18865">MAHNKVRKYKMGYLVSMTFRVVRANLYNQDLGLIHSTNGNHLESPNEGSSIDHQVTVHLHAQNITMFPTPQLSRRSKEFDKNVQQQVTVAKSMRVNTTVACDWLNFEFQSLRLILVAAGGWWLARTIERIHERVMCGEYCFFMSKPAAGVYFVQLLVVIGAATSFG</sequence>
<keyword evidence="2" id="KW-1185">Reference proteome</keyword>
<accession>A0A2Z7AT23</accession>
<proteinExistence type="predicted"/>
<dbReference type="AlphaFoldDB" id="A0A2Z7AT23"/>
<dbReference type="Proteomes" id="UP000250235">
    <property type="component" value="Unassembled WGS sequence"/>
</dbReference>
<name>A0A2Z7AT23_9LAMI</name>
<evidence type="ECO:0000313" key="2">
    <source>
        <dbReference type="Proteomes" id="UP000250235"/>
    </source>
</evidence>
<gene>
    <name evidence="1" type="ORF">F511_40296</name>
</gene>